<accession>A0ACA9SIR2</accession>
<proteinExistence type="predicted"/>
<name>A0ACA9SIR2_9GLOM</name>
<sequence length="108" mass="12849">ELLKWLSPKGKKSALWRFDKNCFKNKRLKKEVLDEILDIKNVEDWDFHKVQIQSIIRAFRKPRVTENKIAKLNKNITQLKERLAHNSENNHLLSQIDTLNSDLQEELA</sequence>
<gene>
    <name evidence="1" type="ORF">RPERSI_LOCUS30479</name>
</gene>
<dbReference type="Proteomes" id="UP000789920">
    <property type="component" value="Unassembled WGS sequence"/>
</dbReference>
<keyword evidence="2" id="KW-1185">Reference proteome</keyword>
<reference evidence="1" key="1">
    <citation type="submission" date="2021-06" db="EMBL/GenBank/DDBJ databases">
        <authorList>
            <person name="Kallberg Y."/>
            <person name="Tangrot J."/>
            <person name="Rosling A."/>
        </authorList>
    </citation>
    <scope>NUCLEOTIDE SEQUENCE</scope>
    <source>
        <strain evidence="1">MA461A</strain>
    </source>
</reference>
<protein>
    <submittedName>
        <fullName evidence="1">27625_t:CDS:1</fullName>
    </submittedName>
</protein>
<evidence type="ECO:0000313" key="1">
    <source>
        <dbReference type="EMBL" id="CAG8837921.1"/>
    </source>
</evidence>
<organism evidence="1 2">
    <name type="scientific">Racocetra persica</name>
    <dbReference type="NCBI Taxonomy" id="160502"/>
    <lineage>
        <taxon>Eukaryota</taxon>
        <taxon>Fungi</taxon>
        <taxon>Fungi incertae sedis</taxon>
        <taxon>Mucoromycota</taxon>
        <taxon>Glomeromycotina</taxon>
        <taxon>Glomeromycetes</taxon>
        <taxon>Diversisporales</taxon>
        <taxon>Gigasporaceae</taxon>
        <taxon>Racocetra</taxon>
    </lineage>
</organism>
<feature type="non-terminal residue" evidence="1">
    <location>
        <position position="1"/>
    </location>
</feature>
<comment type="caution">
    <text evidence="1">The sequence shown here is derived from an EMBL/GenBank/DDBJ whole genome shotgun (WGS) entry which is preliminary data.</text>
</comment>
<evidence type="ECO:0000313" key="2">
    <source>
        <dbReference type="Proteomes" id="UP000789920"/>
    </source>
</evidence>
<dbReference type="EMBL" id="CAJVQC010118993">
    <property type="protein sequence ID" value="CAG8837921.1"/>
    <property type="molecule type" value="Genomic_DNA"/>
</dbReference>
<feature type="non-terminal residue" evidence="1">
    <location>
        <position position="108"/>
    </location>
</feature>